<sequence length="52" mass="5717">MAIRPSAIPNFVLPAGPYDGFSLDENHQTIQQLGTQVHIAAYTASKTREFTL</sequence>
<protein>
    <submittedName>
        <fullName evidence="1">Uncharacterized protein</fullName>
    </submittedName>
</protein>
<reference evidence="2" key="1">
    <citation type="journal article" date="2019" name="Int. J. Syst. Evol. Microbiol.">
        <title>The Global Catalogue of Microorganisms (GCM) 10K type strain sequencing project: providing services to taxonomists for standard genome sequencing and annotation.</title>
        <authorList>
            <consortium name="The Broad Institute Genomics Platform"/>
            <consortium name="The Broad Institute Genome Sequencing Center for Infectious Disease"/>
            <person name="Wu L."/>
            <person name="Ma J."/>
        </authorList>
    </citation>
    <scope>NUCLEOTIDE SEQUENCE [LARGE SCALE GENOMIC DNA]</scope>
    <source>
        <strain evidence="2">CCUG 55608</strain>
    </source>
</reference>
<evidence type="ECO:0000313" key="2">
    <source>
        <dbReference type="Proteomes" id="UP001597116"/>
    </source>
</evidence>
<gene>
    <name evidence="1" type="ORF">ACFQ4C_17815</name>
</gene>
<keyword evidence="2" id="KW-1185">Reference proteome</keyword>
<accession>A0ABW3Q5Y4</accession>
<organism evidence="1 2">
    <name type="scientific">Larkinella insperata</name>
    <dbReference type="NCBI Taxonomy" id="332158"/>
    <lineage>
        <taxon>Bacteria</taxon>
        <taxon>Pseudomonadati</taxon>
        <taxon>Bacteroidota</taxon>
        <taxon>Cytophagia</taxon>
        <taxon>Cytophagales</taxon>
        <taxon>Spirosomataceae</taxon>
        <taxon>Larkinella</taxon>
    </lineage>
</organism>
<name>A0ABW3Q5Y4_9BACT</name>
<comment type="caution">
    <text evidence="1">The sequence shown here is derived from an EMBL/GenBank/DDBJ whole genome shotgun (WGS) entry which is preliminary data.</text>
</comment>
<dbReference type="EMBL" id="JBHTLP010000011">
    <property type="protein sequence ID" value="MFD1142988.1"/>
    <property type="molecule type" value="Genomic_DNA"/>
</dbReference>
<evidence type="ECO:0000313" key="1">
    <source>
        <dbReference type="EMBL" id="MFD1142988.1"/>
    </source>
</evidence>
<proteinExistence type="predicted"/>
<dbReference type="Proteomes" id="UP001597116">
    <property type="component" value="Unassembled WGS sequence"/>
</dbReference>
<dbReference type="RefSeq" id="WP_265990808.1">
    <property type="nucleotide sequence ID" value="NZ_CP110973.1"/>
</dbReference>